<dbReference type="AlphaFoldDB" id="A0AAN9KCL1"/>
<dbReference type="Proteomes" id="UP001367508">
    <property type="component" value="Unassembled WGS sequence"/>
</dbReference>
<comment type="caution">
    <text evidence="1">The sequence shown here is derived from an EMBL/GenBank/DDBJ whole genome shotgun (WGS) entry which is preliminary data.</text>
</comment>
<sequence>MFRSLRSRDCNTVLSIPNYCFSPQSWVVVVDNSTSHVIFLTIMGCCSGQLYSTLLHISELLKVQVKSIPDISDEEVNRKVKYFLLNSTQDTVDIIKYCAGKEIKYGCYNTSDEVNYEWTKVRDEKVTGKSPGPLSAEMQARKRVLFESGLVLLFAVEG</sequence>
<dbReference type="EMBL" id="JAYMYQ010000008">
    <property type="protein sequence ID" value="KAK7315015.1"/>
    <property type="molecule type" value="Genomic_DNA"/>
</dbReference>
<gene>
    <name evidence="1" type="ORF">VNO77_33547</name>
</gene>
<accession>A0AAN9KCL1</accession>
<evidence type="ECO:0000313" key="2">
    <source>
        <dbReference type="Proteomes" id="UP001367508"/>
    </source>
</evidence>
<keyword evidence="2" id="KW-1185">Reference proteome</keyword>
<protein>
    <submittedName>
        <fullName evidence="1">Uncharacterized protein</fullName>
    </submittedName>
</protein>
<name>A0AAN9KCL1_CANGL</name>
<proteinExistence type="predicted"/>
<organism evidence="1 2">
    <name type="scientific">Canavalia gladiata</name>
    <name type="common">Sword bean</name>
    <name type="synonym">Dolichos gladiatus</name>
    <dbReference type="NCBI Taxonomy" id="3824"/>
    <lineage>
        <taxon>Eukaryota</taxon>
        <taxon>Viridiplantae</taxon>
        <taxon>Streptophyta</taxon>
        <taxon>Embryophyta</taxon>
        <taxon>Tracheophyta</taxon>
        <taxon>Spermatophyta</taxon>
        <taxon>Magnoliopsida</taxon>
        <taxon>eudicotyledons</taxon>
        <taxon>Gunneridae</taxon>
        <taxon>Pentapetalae</taxon>
        <taxon>rosids</taxon>
        <taxon>fabids</taxon>
        <taxon>Fabales</taxon>
        <taxon>Fabaceae</taxon>
        <taxon>Papilionoideae</taxon>
        <taxon>50 kb inversion clade</taxon>
        <taxon>NPAAA clade</taxon>
        <taxon>indigoferoid/millettioid clade</taxon>
        <taxon>Phaseoleae</taxon>
        <taxon>Canavalia</taxon>
    </lineage>
</organism>
<evidence type="ECO:0000313" key="1">
    <source>
        <dbReference type="EMBL" id="KAK7315015.1"/>
    </source>
</evidence>
<reference evidence="1 2" key="1">
    <citation type="submission" date="2024-01" db="EMBL/GenBank/DDBJ databases">
        <title>The genomes of 5 underutilized Papilionoideae crops provide insights into root nodulation and disease resistanc.</title>
        <authorList>
            <person name="Jiang F."/>
        </authorList>
    </citation>
    <scope>NUCLEOTIDE SEQUENCE [LARGE SCALE GENOMIC DNA]</scope>
    <source>
        <strain evidence="1">LVBAO_FW01</strain>
        <tissue evidence="1">Leaves</tissue>
    </source>
</reference>